<dbReference type="Proteomes" id="UP000707206">
    <property type="component" value="Unassembled WGS sequence"/>
</dbReference>
<protein>
    <submittedName>
        <fullName evidence="1">Uncharacterized protein</fullName>
    </submittedName>
</protein>
<keyword evidence="2" id="KW-1185">Reference proteome</keyword>
<evidence type="ECO:0000313" key="2">
    <source>
        <dbReference type="Proteomes" id="UP000707206"/>
    </source>
</evidence>
<dbReference type="EMBL" id="VIKU02000001">
    <property type="protein sequence ID" value="NHF58979.1"/>
    <property type="molecule type" value="Genomic_DNA"/>
</dbReference>
<dbReference type="AlphaFoldDB" id="A0A967ARD8"/>
<reference evidence="1" key="2">
    <citation type="submission" date="2020-03" db="EMBL/GenBank/DDBJ databases">
        <title>Flavobacteriaceae bacterium strain TP-CH-4, a member of the family Flavobacteriaceae isolated from a deep-sea seamount.</title>
        <authorList>
            <person name="Zhang D.-C."/>
        </authorList>
    </citation>
    <scope>NUCLEOTIDE SEQUENCE</scope>
    <source>
        <strain evidence="1">TP-CH-4</strain>
    </source>
</reference>
<dbReference type="RefSeq" id="WP_152573436.1">
    <property type="nucleotide sequence ID" value="NZ_VIKU02000001.1"/>
</dbReference>
<sequence>MRRIFFTTSAFPLAMVLLGFLLWPGSEGLAQVKIGENPQLIDSGSLLELESDELVLVLTRVTTLQMNALSPLPGSLVYNTDIGCVHSFNGATWINLCAQGGAGGVSTVPGNAIVDNGGAFYDDSGLQNEIDATADAIEDHVAEDTDMDAQNELTDLALDGNTLRLSNPATAGNEVDLTPILGGGGNPNDELIVDGTVVGNDLIINEGASNQVIIDVSSLAGGGSGSNNTTFEVASGNLSITDGGGTLSVPLTDLGTEDPTNELIADGSVVGTDLIINEGASNQVTIDVSSLATGVNTTFEVDSGNLNLTDGAGTLSVPLTDLNAGGNGLFLDSDGDAGTPGQVLSATATGTDWISPTAAGSPFHAAGKMNQGGITRAFNVLAVNSMGPGDYRVFFTTNASTADYVVQLSLLNTGAASIEVTNQTTSSFTVQIYDNAGTPIDGNWFFSIIDF</sequence>
<evidence type="ECO:0000313" key="1">
    <source>
        <dbReference type="EMBL" id="NHF58979.1"/>
    </source>
</evidence>
<accession>A0A967ARD8</accession>
<organism evidence="1 2">
    <name type="scientific">Pelagihabitans pacificus</name>
    <dbReference type="NCBI Taxonomy" id="2696054"/>
    <lineage>
        <taxon>Bacteria</taxon>
        <taxon>Pseudomonadati</taxon>
        <taxon>Bacteroidota</taxon>
        <taxon>Flavobacteriia</taxon>
        <taxon>Flavobacteriales</taxon>
        <taxon>Flavobacteriaceae</taxon>
        <taxon>Pelagihabitans</taxon>
    </lineage>
</organism>
<gene>
    <name evidence="1" type="ORF">FK220_006490</name>
</gene>
<proteinExistence type="predicted"/>
<comment type="caution">
    <text evidence="1">The sequence shown here is derived from an EMBL/GenBank/DDBJ whole genome shotgun (WGS) entry which is preliminary data.</text>
</comment>
<reference evidence="1" key="1">
    <citation type="submission" date="2019-07" db="EMBL/GenBank/DDBJ databases">
        <authorList>
            <person name="De-Chao Zhang Q."/>
        </authorList>
    </citation>
    <scope>NUCLEOTIDE SEQUENCE</scope>
    <source>
        <strain evidence="1">TP-CH-4</strain>
    </source>
</reference>
<name>A0A967ARD8_9FLAO</name>